<dbReference type="EMBL" id="WMBE01000006">
    <property type="protein sequence ID" value="MDG0868034.1"/>
    <property type="molecule type" value="Genomic_DNA"/>
</dbReference>
<proteinExistence type="predicted"/>
<dbReference type="CDD" id="cd00592">
    <property type="entry name" value="HTH_MerR-like"/>
    <property type="match status" value="1"/>
</dbReference>
<dbReference type="InterPro" id="IPR009061">
    <property type="entry name" value="DNA-bd_dom_put_sf"/>
</dbReference>
<keyword evidence="9" id="KW-1185">Reference proteome</keyword>
<dbReference type="RefSeq" id="WP_342826982.1">
    <property type="nucleotide sequence ID" value="NZ_CP046146.1"/>
</dbReference>
<dbReference type="GO" id="GO:0003700">
    <property type="term" value="F:DNA-binding transcription factor activity"/>
    <property type="evidence" value="ECO:0007669"/>
    <property type="project" value="InterPro"/>
</dbReference>
<reference evidence="9" key="3">
    <citation type="submission" date="2023-06" db="EMBL/GenBank/DDBJ databases">
        <title>Pangenomics reveal diversification of enzyme families and niche specialization in globally abundant SAR202 bacteria.</title>
        <authorList>
            <person name="Saw J.H.W."/>
        </authorList>
    </citation>
    <scope>NUCLEOTIDE SEQUENCE [LARGE SCALE GENOMIC DNA]</scope>
    <source>
        <strain evidence="9">JH1073</strain>
    </source>
</reference>
<keyword evidence="4" id="KW-0804">Transcription</keyword>
<dbReference type="AlphaFoldDB" id="A0AAJ5ZFT3"/>
<reference evidence="8" key="2">
    <citation type="journal article" date="2023" name="Nat. Commun.">
        <title>Cultivation of marine bacteria of the SAR202 clade.</title>
        <authorList>
            <person name="Lim Y."/>
            <person name="Seo J.H."/>
            <person name="Giovannoni S.J."/>
            <person name="Kang I."/>
            <person name="Cho J.C."/>
        </authorList>
    </citation>
    <scope>NUCLEOTIDE SEQUENCE</scope>
    <source>
        <strain evidence="8">JH1073</strain>
    </source>
</reference>
<protein>
    <submittedName>
        <fullName evidence="8">MerR family transcriptional regulator</fullName>
    </submittedName>
</protein>
<dbReference type="Pfam" id="PF13411">
    <property type="entry name" value="MerR_1"/>
    <property type="match status" value="1"/>
</dbReference>
<dbReference type="PANTHER" id="PTHR30204">
    <property type="entry name" value="REDOX-CYCLING DRUG-SENSING TRANSCRIPTIONAL ACTIVATOR SOXR"/>
    <property type="match status" value="1"/>
</dbReference>
<dbReference type="InterPro" id="IPR000551">
    <property type="entry name" value="MerR-type_HTH_dom"/>
</dbReference>
<keyword evidence="1" id="KW-0678">Repressor</keyword>
<reference evidence="9 10" key="1">
    <citation type="submission" date="2019-11" db="EMBL/GenBank/DDBJ databases">
        <authorList>
            <person name="Cho J.-C."/>
        </authorList>
    </citation>
    <scope>NUCLEOTIDE SEQUENCE [LARGE SCALE GENOMIC DNA]</scope>
    <source>
        <strain evidence="8 9">JH1073</strain>
        <strain evidence="7 10">JH702</strain>
    </source>
</reference>
<evidence type="ECO:0000256" key="2">
    <source>
        <dbReference type="ARBA" id="ARBA00023015"/>
    </source>
</evidence>
<feature type="region of interest" description="Disordered" evidence="5">
    <location>
        <begin position="1"/>
        <end position="21"/>
    </location>
</feature>
<evidence type="ECO:0000256" key="3">
    <source>
        <dbReference type="ARBA" id="ARBA00023125"/>
    </source>
</evidence>
<dbReference type="Proteomes" id="UP001321249">
    <property type="component" value="Unassembled WGS sequence"/>
</dbReference>
<evidence type="ECO:0000313" key="10">
    <source>
        <dbReference type="Proteomes" id="UP001321249"/>
    </source>
</evidence>
<dbReference type="EMBL" id="CP046147">
    <property type="protein sequence ID" value="WFG40423.1"/>
    <property type="molecule type" value="Genomic_DNA"/>
</dbReference>
<keyword evidence="2" id="KW-0805">Transcription regulation</keyword>
<gene>
    <name evidence="7" type="ORF">GKO46_13280</name>
    <name evidence="8" type="ORF">GKO48_12675</name>
</gene>
<evidence type="ECO:0000256" key="5">
    <source>
        <dbReference type="SAM" id="MobiDB-lite"/>
    </source>
</evidence>
<dbReference type="SMART" id="SM00422">
    <property type="entry name" value="HTH_MERR"/>
    <property type="match status" value="1"/>
</dbReference>
<dbReference type="Gene3D" id="1.10.1660.10">
    <property type="match status" value="1"/>
</dbReference>
<dbReference type="InterPro" id="IPR047057">
    <property type="entry name" value="MerR_fam"/>
</dbReference>
<feature type="compositionally biased region" description="Polar residues" evidence="5">
    <location>
        <begin position="102"/>
        <end position="115"/>
    </location>
</feature>
<dbReference type="GO" id="GO:0003677">
    <property type="term" value="F:DNA binding"/>
    <property type="evidence" value="ECO:0007669"/>
    <property type="project" value="UniProtKB-KW"/>
</dbReference>
<dbReference type="SUPFAM" id="SSF46955">
    <property type="entry name" value="Putative DNA-binding domain"/>
    <property type="match status" value="1"/>
</dbReference>
<feature type="domain" description="HTH merR-type" evidence="6">
    <location>
        <begin position="19"/>
        <end position="88"/>
    </location>
</feature>
<dbReference type="PANTHER" id="PTHR30204:SF69">
    <property type="entry name" value="MERR-FAMILY TRANSCRIPTIONAL REGULATOR"/>
    <property type="match status" value="1"/>
</dbReference>
<evidence type="ECO:0000256" key="1">
    <source>
        <dbReference type="ARBA" id="ARBA00022491"/>
    </source>
</evidence>
<keyword evidence="3" id="KW-0238">DNA-binding</keyword>
<evidence type="ECO:0000256" key="4">
    <source>
        <dbReference type="ARBA" id="ARBA00023163"/>
    </source>
</evidence>
<feature type="compositionally biased region" description="Polar residues" evidence="5">
    <location>
        <begin position="1"/>
        <end position="17"/>
    </location>
</feature>
<evidence type="ECO:0000313" key="7">
    <source>
        <dbReference type="EMBL" id="MDG0868034.1"/>
    </source>
</evidence>
<evidence type="ECO:0000313" key="9">
    <source>
        <dbReference type="Proteomes" id="UP001219901"/>
    </source>
</evidence>
<dbReference type="Proteomes" id="UP001219901">
    <property type="component" value="Chromosome"/>
</dbReference>
<name>A0AAJ5ZFT3_9CHLR</name>
<accession>A0AAJ5ZFT3</accession>
<feature type="region of interest" description="Disordered" evidence="5">
    <location>
        <begin position="93"/>
        <end position="115"/>
    </location>
</feature>
<sequence length="242" mass="26196">MTNSGNTDNSDKTTPTSGDLAVGELSKRTGVTTATINYYVRIGVLPPPRKTSQTRALYPADFENRINKIKELQAAGLNLKGIKQVVNGDPSSPLASAMPVDRTNSSTAQSTTSGPISISDFLSQSGLDDDLYDNLIAAGLIRRPRTGPDGAPAHDRRDLSAARAFARLTSAGIDYPLLERHTEYNPLSKAEALFLAEHLSSATRVTPTTQPVNLVAAFDAIRRYLRALQLDEAYPDWRNPQS</sequence>
<organism evidence="8 9">
    <name type="scientific">Candidatus Lucifugimonas marina</name>
    <dbReference type="NCBI Taxonomy" id="3038979"/>
    <lineage>
        <taxon>Bacteria</taxon>
        <taxon>Bacillati</taxon>
        <taxon>Chloroflexota</taxon>
        <taxon>Dehalococcoidia</taxon>
        <taxon>SAR202 cluster</taxon>
        <taxon>Candidatus Lucifugimonadales</taxon>
        <taxon>Candidatus Lucifugimonadaceae</taxon>
        <taxon>Candidatus Lucifugimonas</taxon>
    </lineage>
</organism>
<evidence type="ECO:0000259" key="6">
    <source>
        <dbReference type="PROSITE" id="PS50937"/>
    </source>
</evidence>
<dbReference type="PROSITE" id="PS50937">
    <property type="entry name" value="HTH_MERR_2"/>
    <property type="match status" value="1"/>
</dbReference>
<evidence type="ECO:0000313" key="8">
    <source>
        <dbReference type="EMBL" id="WFG40423.1"/>
    </source>
</evidence>